<evidence type="ECO:0000313" key="3">
    <source>
        <dbReference type="Proteomes" id="UP001054945"/>
    </source>
</evidence>
<reference evidence="2 3" key="1">
    <citation type="submission" date="2021-06" db="EMBL/GenBank/DDBJ databases">
        <title>Caerostris extrusa draft genome.</title>
        <authorList>
            <person name="Kono N."/>
            <person name="Arakawa K."/>
        </authorList>
    </citation>
    <scope>NUCLEOTIDE SEQUENCE [LARGE SCALE GENOMIC DNA]</scope>
</reference>
<proteinExistence type="predicted"/>
<evidence type="ECO:0000256" key="1">
    <source>
        <dbReference type="SAM" id="MobiDB-lite"/>
    </source>
</evidence>
<organism evidence="2 3">
    <name type="scientific">Caerostris extrusa</name>
    <name type="common">Bark spider</name>
    <name type="synonym">Caerostris bankana</name>
    <dbReference type="NCBI Taxonomy" id="172846"/>
    <lineage>
        <taxon>Eukaryota</taxon>
        <taxon>Metazoa</taxon>
        <taxon>Ecdysozoa</taxon>
        <taxon>Arthropoda</taxon>
        <taxon>Chelicerata</taxon>
        <taxon>Arachnida</taxon>
        <taxon>Araneae</taxon>
        <taxon>Araneomorphae</taxon>
        <taxon>Entelegynae</taxon>
        <taxon>Araneoidea</taxon>
        <taxon>Araneidae</taxon>
        <taxon>Caerostris</taxon>
    </lineage>
</organism>
<protein>
    <submittedName>
        <fullName evidence="2">Uncharacterized protein</fullName>
    </submittedName>
</protein>
<dbReference type="EMBL" id="BPLR01012990">
    <property type="protein sequence ID" value="GIY57916.1"/>
    <property type="molecule type" value="Genomic_DNA"/>
</dbReference>
<accession>A0AAV4UJK9</accession>
<gene>
    <name evidence="2" type="ORF">CEXT_444661</name>
</gene>
<sequence length="89" mass="9350">MHQKIMQQFFAAAGASQNGPSKPPAPSSRLSSFSSDHVIISVRASSAKAHTFETGACSICSNGYGTADSITMLLINILLSADAFFYGFS</sequence>
<comment type="caution">
    <text evidence="2">The sequence shown here is derived from an EMBL/GenBank/DDBJ whole genome shotgun (WGS) entry which is preliminary data.</text>
</comment>
<dbReference type="Proteomes" id="UP001054945">
    <property type="component" value="Unassembled WGS sequence"/>
</dbReference>
<dbReference type="AlphaFoldDB" id="A0AAV4UJK9"/>
<keyword evidence="3" id="KW-1185">Reference proteome</keyword>
<name>A0AAV4UJK9_CAEEX</name>
<feature type="region of interest" description="Disordered" evidence="1">
    <location>
        <begin position="12"/>
        <end position="32"/>
    </location>
</feature>
<evidence type="ECO:0000313" key="2">
    <source>
        <dbReference type="EMBL" id="GIY57916.1"/>
    </source>
</evidence>